<name>A0ABW5D563_9BACT</name>
<feature type="compositionally biased region" description="Basic and acidic residues" evidence="1">
    <location>
        <begin position="75"/>
        <end position="84"/>
    </location>
</feature>
<evidence type="ECO:0000313" key="3">
    <source>
        <dbReference type="Proteomes" id="UP001597375"/>
    </source>
</evidence>
<dbReference type="Proteomes" id="UP001597375">
    <property type="component" value="Unassembled WGS sequence"/>
</dbReference>
<accession>A0ABW5D563</accession>
<dbReference type="RefSeq" id="WP_386819258.1">
    <property type="nucleotide sequence ID" value="NZ_JBHUIT010000004.1"/>
</dbReference>
<comment type="caution">
    <text evidence="2">The sequence shown here is derived from an EMBL/GenBank/DDBJ whole genome shotgun (WGS) entry which is preliminary data.</text>
</comment>
<dbReference type="EMBL" id="JBHUIT010000004">
    <property type="protein sequence ID" value="MFD2256213.1"/>
    <property type="molecule type" value="Genomic_DNA"/>
</dbReference>
<keyword evidence="3" id="KW-1185">Reference proteome</keyword>
<organism evidence="2 3">
    <name type="scientific">Luteolibacter algae</name>
    <dbReference type="NCBI Taxonomy" id="454151"/>
    <lineage>
        <taxon>Bacteria</taxon>
        <taxon>Pseudomonadati</taxon>
        <taxon>Verrucomicrobiota</taxon>
        <taxon>Verrucomicrobiia</taxon>
        <taxon>Verrucomicrobiales</taxon>
        <taxon>Verrucomicrobiaceae</taxon>
        <taxon>Luteolibacter</taxon>
    </lineage>
</organism>
<feature type="region of interest" description="Disordered" evidence="1">
    <location>
        <begin position="74"/>
        <end position="94"/>
    </location>
</feature>
<feature type="compositionally biased region" description="Polar residues" evidence="1">
    <location>
        <begin position="7"/>
        <end position="20"/>
    </location>
</feature>
<reference evidence="3" key="1">
    <citation type="journal article" date="2019" name="Int. J. Syst. Evol. Microbiol.">
        <title>The Global Catalogue of Microorganisms (GCM) 10K type strain sequencing project: providing services to taxonomists for standard genome sequencing and annotation.</title>
        <authorList>
            <consortium name="The Broad Institute Genomics Platform"/>
            <consortium name="The Broad Institute Genome Sequencing Center for Infectious Disease"/>
            <person name="Wu L."/>
            <person name="Ma J."/>
        </authorList>
    </citation>
    <scope>NUCLEOTIDE SEQUENCE [LARGE SCALE GENOMIC DNA]</scope>
    <source>
        <strain evidence="3">CGMCC 4.7106</strain>
    </source>
</reference>
<evidence type="ECO:0000313" key="2">
    <source>
        <dbReference type="EMBL" id="MFD2256213.1"/>
    </source>
</evidence>
<feature type="region of interest" description="Disordered" evidence="1">
    <location>
        <begin position="1"/>
        <end position="28"/>
    </location>
</feature>
<sequence>MARQYILNKQGSANESPETPSQHDPREHQLAILEALADGVDPFTTEELPHESIYQHAKVLRALQSAIAALKKQHEKASQREKLPAKAGKPWDDEEDTRLLEAFDGGTSPKELSEIHGRTLGAIQSRLTKKGRLQ</sequence>
<protein>
    <submittedName>
        <fullName evidence="2">Uncharacterized protein</fullName>
    </submittedName>
</protein>
<proteinExistence type="predicted"/>
<evidence type="ECO:0000256" key="1">
    <source>
        <dbReference type="SAM" id="MobiDB-lite"/>
    </source>
</evidence>
<gene>
    <name evidence="2" type="ORF">ACFSSA_05980</name>
</gene>